<name>A0A556N681_9FLAO</name>
<gene>
    <name evidence="2" type="ORF">FO442_00385</name>
</gene>
<protein>
    <recommendedName>
        <fullName evidence="1">4-fold beta flower domain-containing protein</fullName>
    </recommendedName>
</protein>
<keyword evidence="3" id="KW-1185">Reference proteome</keyword>
<dbReference type="RefSeq" id="WP_144331154.1">
    <property type="nucleotide sequence ID" value="NZ_VLPL01000001.1"/>
</dbReference>
<dbReference type="EMBL" id="VLPL01000001">
    <property type="protein sequence ID" value="TSJ47618.1"/>
    <property type="molecule type" value="Genomic_DNA"/>
</dbReference>
<dbReference type="InterPro" id="IPR048911">
    <property type="entry name" value="Bflower"/>
</dbReference>
<dbReference type="Proteomes" id="UP000316008">
    <property type="component" value="Unassembled WGS sequence"/>
</dbReference>
<sequence length="121" mass="14103">MEEITFYDGKGHPLIYLSPDNDDSFYLWSGHAVAYLIREQIFGWRGNHIGWLIDGVIYNLEGYRVGSTREKCPYAVYAEYAKYAKYARYARYGRYAPYAKPALQSTYSNIGLEEFISQNRV</sequence>
<feature type="domain" description="4-fold beta flower" evidence="1">
    <location>
        <begin position="5"/>
        <end position="116"/>
    </location>
</feature>
<comment type="caution">
    <text evidence="2">The sequence shown here is derived from an EMBL/GenBank/DDBJ whole genome shotgun (WGS) entry which is preliminary data.</text>
</comment>
<evidence type="ECO:0000313" key="2">
    <source>
        <dbReference type="EMBL" id="TSJ47618.1"/>
    </source>
</evidence>
<dbReference type="OrthoDB" id="7068845at2"/>
<dbReference type="AlphaFoldDB" id="A0A556N681"/>
<accession>A0A556N681</accession>
<dbReference type="Pfam" id="PF21784">
    <property type="entry name" value="Bflower"/>
    <property type="match status" value="1"/>
</dbReference>
<reference evidence="2 3" key="1">
    <citation type="submission" date="2019-07" db="EMBL/GenBank/DDBJ databases">
        <authorList>
            <person name="Huq M.A."/>
        </authorList>
    </citation>
    <scope>NUCLEOTIDE SEQUENCE [LARGE SCALE GENOMIC DNA]</scope>
    <source>
        <strain evidence="2 3">MAH-3</strain>
    </source>
</reference>
<organism evidence="2 3">
    <name type="scientific">Fluviicola chungangensis</name>
    <dbReference type="NCBI Taxonomy" id="2597671"/>
    <lineage>
        <taxon>Bacteria</taxon>
        <taxon>Pseudomonadati</taxon>
        <taxon>Bacteroidota</taxon>
        <taxon>Flavobacteriia</taxon>
        <taxon>Flavobacteriales</taxon>
        <taxon>Crocinitomicaceae</taxon>
        <taxon>Fluviicola</taxon>
    </lineage>
</organism>
<proteinExistence type="predicted"/>
<evidence type="ECO:0000313" key="3">
    <source>
        <dbReference type="Proteomes" id="UP000316008"/>
    </source>
</evidence>
<evidence type="ECO:0000259" key="1">
    <source>
        <dbReference type="Pfam" id="PF21784"/>
    </source>
</evidence>